<dbReference type="InterPro" id="IPR006652">
    <property type="entry name" value="Kelch_1"/>
</dbReference>
<keyword evidence="5" id="KW-1185">Reference proteome</keyword>
<dbReference type="SMART" id="SM00612">
    <property type="entry name" value="Kelch"/>
    <property type="match status" value="2"/>
</dbReference>
<organism evidence="4 5">
    <name type="scientific">Emiliania huxleyi (strain CCMP1516)</name>
    <dbReference type="NCBI Taxonomy" id="280463"/>
    <lineage>
        <taxon>Eukaryota</taxon>
        <taxon>Haptista</taxon>
        <taxon>Haptophyta</taxon>
        <taxon>Prymnesiophyceae</taxon>
        <taxon>Isochrysidales</taxon>
        <taxon>Noelaerhabdaceae</taxon>
        <taxon>Emiliania</taxon>
    </lineage>
</organism>
<dbReference type="STRING" id="2903.R1EY77"/>
<dbReference type="RefSeq" id="XP_005780350.1">
    <property type="nucleotide sequence ID" value="XM_005780293.1"/>
</dbReference>
<dbReference type="SUPFAM" id="SSF50965">
    <property type="entry name" value="Galactose oxidase, central domain"/>
    <property type="match status" value="1"/>
</dbReference>
<dbReference type="GeneID" id="17273473"/>
<dbReference type="SUPFAM" id="SSF53448">
    <property type="entry name" value="Nucleotide-diphospho-sugar transferases"/>
    <property type="match status" value="1"/>
</dbReference>
<proteinExistence type="predicted"/>
<dbReference type="InterPro" id="IPR015915">
    <property type="entry name" value="Kelch-typ_b-propeller"/>
</dbReference>
<dbReference type="Pfam" id="PF01344">
    <property type="entry name" value="Kelch_1"/>
    <property type="match status" value="1"/>
</dbReference>
<dbReference type="EnsemblProtists" id="EOD27921">
    <property type="protein sequence ID" value="EOD27921"/>
    <property type="gene ID" value="EMIHUDRAFT_468798"/>
</dbReference>
<evidence type="ECO:0000259" key="3">
    <source>
        <dbReference type="Pfam" id="PF02709"/>
    </source>
</evidence>
<dbReference type="InterPro" id="IPR029044">
    <property type="entry name" value="Nucleotide-diphossugar_trans"/>
</dbReference>
<evidence type="ECO:0000313" key="4">
    <source>
        <dbReference type="EnsemblProtists" id="EOD27921"/>
    </source>
</evidence>
<dbReference type="PANTHER" id="PTHR46773">
    <property type="match status" value="1"/>
</dbReference>
<reference evidence="4" key="2">
    <citation type="submission" date="2024-10" db="UniProtKB">
        <authorList>
            <consortium name="EnsemblProtists"/>
        </authorList>
    </citation>
    <scope>IDENTIFICATION</scope>
</reference>
<accession>A0A0D3JWN6</accession>
<dbReference type="PANTHER" id="PTHR46773:SF5">
    <property type="entry name" value="OS04G0487100 PROTEIN"/>
    <property type="match status" value="1"/>
</dbReference>
<dbReference type="KEGG" id="ehx:EMIHUDRAFT_468798"/>
<dbReference type="Proteomes" id="UP000013827">
    <property type="component" value="Unassembled WGS sequence"/>
</dbReference>
<feature type="region of interest" description="Disordered" evidence="2">
    <location>
        <begin position="1"/>
        <end position="25"/>
    </location>
</feature>
<evidence type="ECO:0000313" key="5">
    <source>
        <dbReference type="Proteomes" id="UP000013827"/>
    </source>
</evidence>
<dbReference type="Gene3D" id="2.120.10.80">
    <property type="entry name" value="Kelch-type beta propeller"/>
    <property type="match status" value="2"/>
</dbReference>
<dbReference type="GO" id="GO:0016740">
    <property type="term" value="F:transferase activity"/>
    <property type="evidence" value="ECO:0007669"/>
    <property type="project" value="UniProtKB-KW"/>
</dbReference>
<keyword evidence="1" id="KW-0808">Transferase</keyword>
<evidence type="ECO:0000256" key="2">
    <source>
        <dbReference type="SAM" id="MobiDB-lite"/>
    </source>
</evidence>
<reference evidence="5" key="1">
    <citation type="journal article" date="2013" name="Nature">
        <title>Pan genome of the phytoplankton Emiliania underpins its global distribution.</title>
        <authorList>
            <person name="Read B.A."/>
            <person name="Kegel J."/>
            <person name="Klute M.J."/>
            <person name="Kuo A."/>
            <person name="Lefebvre S.C."/>
            <person name="Maumus F."/>
            <person name="Mayer C."/>
            <person name="Miller J."/>
            <person name="Monier A."/>
            <person name="Salamov A."/>
            <person name="Young J."/>
            <person name="Aguilar M."/>
            <person name="Claverie J.M."/>
            <person name="Frickenhaus S."/>
            <person name="Gonzalez K."/>
            <person name="Herman E.K."/>
            <person name="Lin Y.C."/>
            <person name="Napier J."/>
            <person name="Ogata H."/>
            <person name="Sarno A.F."/>
            <person name="Shmutz J."/>
            <person name="Schroeder D."/>
            <person name="de Vargas C."/>
            <person name="Verret F."/>
            <person name="von Dassow P."/>
            <person name="Valentin K."/>
            <person name="Van de Peer Y."/>
            <person name="Wheeler G."/>
            <person name="Dacks J.B."/>
            <person name="Delwiche C.F."/>
            <person name="Dyhrman S.T."/>
            <person name="Glockner G."/>
            <person name="John U."/>
            <person name="Richards T."/>
            <person name="Worden A.Z."/>
            <person name="Zhang X."/>
            <person name="Grigoriev I.V."/>
            <person name="Allen A.E."/>
            <person name="Bidle K."/>
            <person name="Borodovsky M."/>
            <person name="Bowler C."/>
            <person name="Brownlee C."/>
            <person name="Cock J.M."/>
            <person name="Elias M."/>
            <person name="Gladyshev V.N."/>
            <person name="Groth M."/>
            <person name="Guda C."/>
            <person name="Hadaegh A."/>
            <person name="Iglesias-Rodriguez M.D."/>
            <person name="Jenkins J."/>
            <person name="Jones B.M."/>
            <person name="Lawson T."/>
            <person name="Leese F."/>
            <person name="Lindquist E."/>
            <person name="Lobanov A."/>
            <person name="Lomsadze A."/>
            <person name="Malik S.B."/>
            <person name="Marsh M.E."/>
            <person name="Mackinder L."/>
            <person name="Mock T."/>
            <person name="Mueller-Roeber B."/>
            <person name="Pagarete A."/>
            <person name="Parker M."/>
            <person name="Probert I."/>
            <person name="Quesneville H."/>
            <person name="Raines C."/>
            <person name="Rensing S.A."/>
            <person name="Riano-Pachon D.M."/>
            <person name="Richier S."/>
            <person name="Rokitta S."/>
            <person name="Shiraiwa Y."/>
            <person name="Soanes D.M."/>
            <person name="van der Giezen M."/>
            <person name="Wahlund T.M."/>
            <person name="Williams B."/>
            <person name="Wilson W."/>
            <person name="Wolfe G."/>
            <person name="Wurch L.L."/>
        </authorList>
    </citation>
    <scope>NUCLEOTIDE SEQUENCE</scope>
</reference>
<dbReference type="AlphaFoldDB" id="A0A0D3JWN6"/>
<feature type="domain" description="Galactosyltransferase C-terminal" evidence="3">
    <location>
        <begin position="49"/>
        <end position="96"/>
    </location>
</feature>
<evidence type="ECO:0000256" key="1">
    <source>
        <dbReference type="ARBA" id="ARBA00022679"/>
    </source>
</evidence>
<name>A0A0D3JWN6_EMIH1</name>
<dbReference type="Gene3D" id="3.90.550.10">
    <property type="entry name" value="Spore Coat Polysaccharide Biosynthesis Protein SpsA, Chain A"/>
    <property type="match status" value="1"/>
</dbReference>
<dbReference type="InterPro" id="IPR053256">
    <property type="entry name" value="Kelch_repeat-containing"/>
</dbReference>
<dbReference type="HOGENOM" id="CLU_389555_0_0_1"/>
<dbReference type="PaxDb" id="2903-EOD27921"/>
<dbReference type="eggNOG" id="KOG1072">
    <property type="taxonomic scope" value="Eukaryota"/>
</dbReference>
<dbReference type="InterPro" id="IPR011043">
    <property type="entry name" value="Gal_Oxase/kelch_b-propeller"/>
</dbReference>
<protein>
    <recommendedName>
        <fullName evidence="3">Galactosyltransferase C-terminal domain-containing protein</fullName>
    </recommendedName>
</protein>
<dbReference type="InterPro" id="IPR027791">
    <property type="entry name" value="Galactosyl_T_C"/>
</dbReference>
<feature type="region of interest" description="Disordered" evidence="2">
    <location>
        <begin position="248"/>
        <end position="275"/>
    </location>
</feature>
<sequence length="709" mass="73712">MVPADRLPSRRCSGGAAAGPGDGARRMHGWPAGGAFCPPGGGAGTRSPAWDLFLDVPIMSGGLVAISRRWSNETGGYDSSMLGWGGENIDLPKRASPKDGSYVAGAHPFARLYAANGGRIGKANTRADCPCVGPAGQNAQPHRCHSYGAAAFRDLFGRCEGAITWARTHCVGNPRCDHKVGYWGPDGVELGRDSPLVLFQWYLANRPDRDCEGCGCEHGDGTCAGCLDVQGCPQPCQADLDAALPAPPRALPVVPPEAVTPRTSPRPATVGDLSTHPLPPAAGSLREAQGAMLGGTLYVFGGFVDGWSRMSADAWACDLRGSTPRWTPLPRMPLAAQGNTHAGNAADEASQTIYLAGGMAMRAGRQGLDDVYTADDVLALHTPTATWKRLPPLPAPRFGGGLALLGGELHFASGGTVDGSRAGGRADAFTADHDQHWALSLADPTRGWRARAAVPVRANHMAAATLGSHLYLLGGQSRGAEGCSNKDDVYRYSAATDAWERLPPMLRPRGHIASSVLPYGDGLLVVGGVHDRRDGGCGPPGEEHEAASYYSPNSSAGLPAGKGGWSTLRGAWPRGASQVCGVLPASASASGMASLWCQWGSELRSVSVGPEAAPRPAPRPAAAWVAARGGEAGCCRAASGGFGVFEAVWGLDEAGCRAACLDKGQACVAIELLRKGRHLKCELHSALVSHTVPVPGCSCWLRPRGLTLR</sequence>
<dbReference type="Pfam" id="PF02709">
    <property type="entry name" value="Glyco_transf_7C"/>
    <property type="match status" value="1"/>
</dbReference>